<feature type="chain" id="PRO_5036115981" evidence="1">
    <location>
        <begin position="21"/>
        <end position="132"/>
    </location>
</feature>
<dbReference type="AlphaFoldDB" id="A0A485KCB7"/>
<accession>A0A485KCB7</accession>
<reference evidence="2" key="2">
    <citation type="submission" date="2019-06" db="EMBL/GenBank/DDBJ databases">
        <title>Genomics analysis of Aphanomyces spp. identifies a new class of oomycete effector associated with host adaptation.</title>
        <authorList>
            <person name="Gaulin E."/>
        </authorList>
    </citation>
    <scope>NUCLEOTIDE SEQUENCE</scope>
    <source>
        <strain evidence="2">CBS 578.67</strain>
    </source>
</reference>
<dbReference type="EMBL" id="VJMH01000213">
    <property type="protein sequence ID" value="KAF0717805.1"/>
    <property type="molecule type" value="Genomic_DNA"/>
</dbReference>
<evidence type="ECO:0000313" key="2">
    <source>
        <dbReference type="EMBL" id="KAF0717805.1"/>
    </source>
</evidence>
<protein>
    <submittedName>
        <fullName evidence="3">Aste57867_2077 protein</fullName>
    </submittedName>
</protein>
<sequence>MNTFCGSSTSFLVVLRVVWRAPFPAHLGMDLAIGLLRGPRDLVHGYLNDHREHETAQPCVGVDNSVVLDHFIVQDNDRSDTLHGIRVGVERQEEPTTADAADDDVWRYGSVYWAMKSHQSGCSMCLRTSDMV</sequence>
<reference evidence="3 4" key="1">
    <citation type="submission" date="2019-03" db="EMBL/GenBank/DDBJ databases">
        <authorList>
            <person name="Gaulin E."/>
            <person name="Dumas B."/>
        </authorList>
    </citation>
    <scope>NUCLEOTIDE SEQUENCE [LARGE SCALE GENOMIC DNA]</scope>
    <source>
        <strain evidence="3">CBS 568.67</strain>
    </source>
</reference>
<dbReference type="EMBL" id="CAADRA010000213">
    <property type="protein sequence ID" value="VFT79280.1"/>
    <property type="molecule type" value="Genomic_DNA"/>
</dbReference>
<evidence type="ECO:0000313" key="4">
    <source>
        <dbReference type="Proteomes" id="UP000332933"/>
    </source>
</evidence>
<feature type="signal peptide" evidence="1">
    <location>
        <begin position="1"/>
        <end position="20"/>
    </location>
</feature>
<dbReference type="Proteomes" id="UP000332933">
    <property type="component" value="Unassembled WGS sequence"/>
</dbReference>
<name>A0A485KCB7_9STRA</name>
<organism evidence="3 4">
    <name type="scientific">Aphanomyces stellatus</name>
    <dbReference type="NCBI Taxonomy" id="120398"/>
    <lineage>
        <taxon>Eukaryota</taxon>
        <taxon>Sar</taxon>
        <taxon>Stramenopiles</taxon>
        <taxon>Oomycota</taxon>
        <taxon>Saprolegniomycetes</taxon>
        <taxon>Saprolegniales</taxon>
        <taxon>Verrucalvaceae</taxon>
        <taxon>Aphanomyces</taxon>
    </lineage>
</organism>
<keyword evidence="4" id="KW-1185">Reference proteome</keyword>
<gene>
    <name evidence="3" type="primary">Aste57867_2077</name>
    <name evidence="2" type="ORF">As57867_002073</name>
    <name evidence="3" type="ORF">ASTE57867_2077</name>
</gene>
<proteinExistence type="predicted"/>
<evidence type="ECO:0000256" key="1">
    <source>
        <dbReference type="SAM" id="SignalP"/>
    </source>
</evidence>
<keyword evidence="1" id="KW-0732">Signal</keyword>
<evidence type="ECO:0000313" key="3">
    <source>
        <dbReference type="EMBL" id="VFT79280.1"/>
    </source>
</evidence>